<reference evidence="1" key="1">
    <citation type="submission" date="2023-03" db="EMBL/GenBank/DDBJ databases">
        <title>Actinoallomurus iriomotensis NBRC 103684.</title>
        <authorList>
            <person name="Ichikawa N."/>
            <person name="Sato H."/>
            <person name="Tonouchi N."/>
        </authorList>
    </citation>
    <scope>NUCLEOTIDE SEQUENCE</scope>
    <source>
        <strain evidence="1">NBRC 103684</strain>
    </source>
</reference>
<dbReference type="EMBL" id="BSTK01000014">
    <property type="protein sequence ID" value="GLY89848.1"/>
    <property type="molecule type" value="Genomic_DNA"/>
</dbReference>
<dbReference type="RefSeq" id="WP_285580358.1">
    <property type="nucleotide sequence ID" value="NZ_BSTK01000014.1"/>
</dbReference>
<proteinExistence type="predicted"/>
<sequence length="64" mass="7373">MARTLDRTWESGFLFQLLLGYARTAHDPDWGRQFIRYESSAVVVKVYHGQVPCRSTTTPEPSSR</sequence>
<comment type="caution">
    <text evidence="1">The sequence shown here is derived from an EMBL/GenBank/DDBJ whole genome shotgun (WGS) entry which is preliminary data.</text>
</comment>
<dbReference type="Proteomes" id="UP001165074">
    <property type="component" value="Unassembled WGS sequence"/>
</dbReference>
<name>A0A9W6SA36_9ACTN</name>
<keyword evidence="2" id="KW-1185">Reference proteome</keyword>
<organism evidence="1 2">
    <name type="scientific">Actinoallomurus iriomotensis</name>
    <dbReference type="NCBI Taxonomy" id="478107"/>
    <lineage>
        <taxon>Bacteria</taxon>
        <taxon>Bacillati</taxon>
        <taxon>Actinomycetota</taxon>
        <taxon>Actinomycetes</taxon>
        <taxon>Streptosporangiales</taxon>
        <taxon>Thermomonosporaceae</taxon>
        <taxon>Actinoallomurus</taxon>
    </lineage>
</organism>
<dbReference type="AlphaFoldDB" id="A0A9W6SA36"/>
<evidence type="ECO:0000313" key="2">
    <source>
        <dbReference type="Proteomes" id="UP001165074"/>
    </source>
</evidence>
<evidence type="ECO:0000313" key="1">
    <source>
        <dbReference type="EMBL" id="GLY89848.1"/>
    </source>
</evidence>
<protein>
    <submittedName>
        <fullName evidence="1">Uncharacterized protein</fullName>
    </submittedName>
</protein>
<gene>
    <name evidence="1" type="ORF">Airi02_077770</name>
</gene>
<accession>A0A9W6SA36</accession>